<dbReference type="PATRIC" id="fig|633147.7.peg.1856"/>
<protein>
    <submittedName>
        <fullName evidence="1">Uncharacterized protein</fullName>
    </submittedName>
</protein>
<dbReference type="InterPro" id="IPR043519">
    <property type="entry name" value="NT_sf"/>
</dbReference>
<dbReference type="PANTHER" id="PTHR34822:SF1">
    <property type="entry name" value="GRPB FAMILY PROTEIN"/>
    <property type="match status" value="1"/>
</dbReference>
<evidence type="ECO:0000313" key="2">
    <source>
        <dbReference type="Proteomes" id="UP000000333"/>
    </source>
</evidence>
<evidence type="ECO:0000313" key="1">
    <source>
        <dbReference type="EMBL" id="ADK67366.1"/>
    </source>
</evidence>
<sequence>MEKELSKMTLEELWELFPTFLVEHKDAWDSRYDEMEARLRHVLSECPVKVISHVGSTAIPGIWAKDIVDILVEIARLFRGVMTVGRSPATRRVICLLQQL</sequence>
<name>E1QYA2_OLSUV</name>
<dbReference type="InterPro" id="IPR007344">
    <property type="entry name" value="GrpB/CoaE"/>
</dbReference>
<dbReference type="Gene3D" id="3.30.460.10">
    <property type="entry name" value="Beta Polymerase, domain 2"/>
    <property type="match status" value="1"/>
</dbReference>
<dbReference type="Proteomes" id="UP000000333">
    <property type="component" value="Chromosome"/>
</dbReference>
<dbReference type="SUPFAM" id="SSF81301">
    <property type="entry name" value="Nucleotidyltransferase"/>
    <property type="match status" value="1"/>
</dbReference>
<dbReference type="GeneID" id="78511708"/>
<dbReference type="HOGENOM" id="CLU_2303037_0_0_11"/>
<dbReference type="STRING" id="633147.Olsu_0238"/>
<proteinExistence type="predicted"/>
<reference evidence="1 2" key="1">
    <citation type="journal article" date="2010" name="Stand. Genomic Sci.">
        <title>Complete genome sequence of Olsenella uli type strain (VPI D76D-27C).</title>
        <authorList>
            <person name="Goker M."/>
            <person name="Held B."/>
            <person name="Lucas S."/>
            <person name="Nolan M."/>
            <person name="Yasawong M."/>
            <person name="Glavina Del Rio T."/>
            <person name="Tice H."/>
            <person name="Cheng J.F."/>
            <person name="Bruce D."/>
            <person name="Detter J.C."/>
            <person name="Tapia R."/>
            <person name="Han C."/>
            <person name="Goodwin L."/>
            <person name="Pitluck S."/>
            <person name="Liolios K."/>
            <person name="Ivanova N."/>
            <person name="Mavromatis K."/>
            <person name="Mikhailova N."/>
            <person name="Pati A."/>
            <person name="Chen A."/>
            <person name="Palaniappan K."/>
            <person name="Land M."/>
            <person name="Hauser L."/>
            <person name="Chang Y.J."/>
            <person name="Jeffries C.D."/>
            <person name="Rohde M."/>
            <person name="Sikorski J."/>
            <person name="Pukall R."/>
            <person name="Woyke T."/>
            <person name="Bristow J."/>
            <person name="Eisen J.A."/>
            <person name="Markowitz V."/>
            <person name="Hugenholtz P."/>
            <person name="Kyrpides N.C."/>
            <person name="Klenk H.P."/>
            <person name="Lapidus A."/>
        </authorList>
    </citation>
    <scope>NUCLEOTIDE SEQUENCE [LARGE SCALE GENOMIC DNA]</scope>
    <source>
        <strain evidence="2">ATCC 49627 / DSM 7084 / CIP 109912 / JCM 12494 / NCIMB 702895 / VPI D76D-27C</strain>
    </source>
</reference>
<keyword evidence="2" id="KW-1185">Reference proteome</keyword>
<dbReference type="AlphaFoldDB" id="E1QYA2"/>
<dbReference type="EMBL" id="CP002106">
    <property type="protein sequence ID" value="ADK67366.1"/>
    <property type="molecule type" value="Genomic_DNA"/>
</dbReference>
<dbReference type="KEGG" id="ols:Olsu_0238"/>
<accession>E1QYA2</accession>
<dbReference type="Pfam" id="PF04229">
    <property type="entry name" value="GrpB"/>
    <property type="match status" value="1"/>
</dbReference>
<dbReference type="RefSeq" id="WP_013251118.1">
    <property type="nucleotide sequence ID" value="NC_014363.1"/>
</dbReference>
<dbReference type="PANTHER" id="PTHR34822">
    <property type="entry name" value="GRPB DOMAIN PROTEIN (AFU_ORTHOLOGUE AFUA_1G01530)"/>
    <property type="match status" value="1"/>
</dbReference>
<dbReference type="eggNOG" id="COG2320">
    <property type="taxonomic scope" value="Bacteria"/>
</dbReference>
<dbReference type="OrthoDB" id="9799092at2"/>
<gene>
    <name evidence="1" type="ordered locus">Olsu_0238</name>
</gene>
<organism evidence="1 2">
    <name type="scientific">Olsenella uli (strain ATCC 49627 / DSM 7084 / CCUG 31166 / CIP 109912 / JCM 12494 / LMG 11480 / NCIMB 702895 / VPI D76D-27C)</name>
    <name type="common">Lactobacillus uli</name>
    <dbReference type="NCBI Taxonomy" id="633147"/>
    <lineage>
        <taxon>Bacteria</taxon>
        <taxon>Bacillati</taxon>
        <taxon>Actinomycetota</taxon>
        <taxon>Coriobacteriia</taxon>
        <taxon>Coriobacteriales</taxon>
        <taxon>Atopobiaceae</taxon>
        <taxon>Olsenella</taxon>
    </lineage>
</organism>